<dbReference type="EMBL" id="CP003422">
    <property type="protein sequence ID" value="AFH61292.1"/>
    <property type="molecule type" value="Genomic_DNA"/>
</dbReference>
<proteinExistence type="predicted"/>
<dbReference type="PATRIC" id="fig|997761.3.peg.2185"/>
<name>I0BFZ5_9BACL</name>
<dbReference type="RefSeq" id="WP_014650332.1">
    <property type="nucleotide sequence ID" value="NC_017672.3"/>
</dbReference>
<dbReference type="AlphaFoldDB" id="I0BFZ5"/>
<evidence type="ECO:0000313" key="2">
    <source>
        <dbReference type="EMBL" id="AFH61292.1"/>
    </source>
</evidence>
<keyword evidence="1" id="KW-1133">Transmembrane helix</keyword>
<dbReference type="HOGENOM" id="CLU_1531073_0_0_9"/>
<dbReference type="KEGG" id="pmw:B2K_11260"/>
<reference evidence="2 3" key="1">
    <citation type="submission" date="2013-06" db="EMBL/GenBank/DDBJ databases">
        <title>Complete genome sequence of Paenibacillus mucilaginosus K02.</title>
        <authorList>
            <person name="Xiao B."/>
            <person name="Sun L."/>
            <person name="Xiao L."/>
            <person name="Lian B."/>
        </authorList>
    </citation>
    <scope>NUCLEOTIDE SEQUENCE [LARGE SCALE GENOMIC DNA]</scope>
    <source>
        <strain evidence="2 3">K02</strain>
    </source>
</reference>
<sequence>MDTLGRENITAPLTAEGEADVERIAGDLNRFEVMIMKVKHILLILFFSLLLAGCGPNQLVGAVEDEALQVNVVATMQPDKITYKAEIAAANKTDRPIRLLYNCGSILWRDSSKNQSDTRACPAVESMGLEENGQETIIVPLSNEFMDQGYIKMKYEVDEKTSELVIKLEPKEEGT</sequence>
<organism evidence="2 3">
    <name type="scientific">Paenibacillus mucilaginosus K02</name>
    <dbReference type="NCBI Taxonomy" id="997761"/>
    <lineage>
        <taxon>Bacteria</taxon>
        <taxon>Bacillati</taxon>
        <taxon>Bacillota</taxon>
        <taxon>Bacilli</taxon>
        <taxon>Bacillales</taxon>
        <taxon>Paenibacillaceae</taxon>
        <taxon>Paenibacillus</taxon>
    </lineage>
</organism>
<evidence type="ECO:0008006" key="4">
    <source>
        <dbReference type="Google" id="ProtNLM"/>
    </source>
</evidence>
<evidence type="ECO:0000256" key="1">
    <source>
        <dbReference type="SAM" id="Phobius"/>
    </source>
</evidence>
<keyword evidence="1" id="KW-0812">Transmembrane</keyword>
<evidence type="ECO:0000313" key="3">
    <source>
        <dbReference type="Proteomes" id="UP000007392"/>
    </source>
</evidence>
<gene>
    <name evidence="2" type="ORF">B2K_11260</name>
</gene>
<accession>I0BFZ5</accession>
<dbReference type="Proteomes" id="UP000007392">
    <property type="component" value="Chromosome"/>
</dbReference>
<protein>
    <recommendedName>
        <fullName evidence="4">Intracellular proteinase inhibitor BsuPI domain-containing protein</fullName>
    </recommendedName>
</protein>
<feature type="transmembrane region" description="Helical" evidence="1">
    <location>
        <begin position="40"/>
        <end position="59"/>
    </location>
</feature>
<keyword evidence="1" id="KW-0472">Membrane</keyword>